<gene>
    <name evidence="1" type="ORF">AB6T85_00365</name>
</gene>
<dbReference type="RefSeq" id="WP_369894559.1">
    <property type="nucleotide sequence ID" value="NZ_JBGFFX010000001.1"/>
</dbReference>
<comment type="caution">
    <text evidence="1">The sequence shown here is derived from an EMBL/GenBank/DDBJ whole genome shotgun (WGS) entry which is preliminary data.</text>
</comment>
<dbReference type="Proteomes" id="UP001565243">
    <property type="component" value="Unassembled WGS sequence"/>
</dbReference>
<proteinExistence type="predicted"/>
<keyword evidence="2" id="KW-1185">Reference proteome</keyword>
<protein>
    <submittedName>
        <fullName evidence="1">Uncharacterized protein</fullName>
    </submittedName>
</protein>
<evidence type="ECO:0000313" key="1">
    <source>
        <dbReference type="EMBL" id="MEY8768893.1"/>
    </source>
</evidence>
<accession>A0ABV4E1X3</accession>
<sequence length="154" mass="17693">MMAVKQCTQTRPDFTNFSSLPAGMDFIDLAEYNERLVAALMETDNDMERLSLYKKMAASLEQLATTYEEPVPDERLPQLTASNITAFHPVTFIAEPERVTQYCQALTRQLIHNLIDAEARLTLNDLLFDLVNYQVDDLKAPRYMETWNGLVQVR</sequence>
<reference evidence="1 2" key="1">
    <citation type="submission" date="2024-07" db="EMBL/GenBank/DDBJ databases">
        <authorList>
            <person name="Hebao G."/>
        </authorList>
    </citation>
    <scope>NUCLEOTIDE SEQUENCE [LARGE SCALE GENOMIC DNA]</scope>
    <source>
        <strain evidence="1 2">ACCC 02193</strain>
    </source>
</reference>
<name>A0ABV4E1X3_9GAMM</name>
<evidence type="ECO:0000313" key="2">
    <source>
        <dbReference type="Proteomes" id="UP001565243"/>
    </source>
</evidence>
<dbReference type="EMBL" id="JBGFFX010000001">
    <property type="protein sequence ID" value="MEY8768893.1"/>
    <property type="molecule type" value="Genomic_DNA"/>
</dbReference>
<organism evidence="1 2">
    <name type="scientific">Erwinia aeris</name>
    <dbReference type="NCBI Taxonomy" id="3239803"/>
    <lineage>
        <taxon>Bacteria</taxon>
        <taxon>Pseudomonadati</taxon>
        <taxon>Pseudomonadota</taxon>
        <taxon>Gammaproteobacteria</taxon>
        <taxon>Enterobacterales</taxon>
        <taxon>Erwiniaceae</taxon>
        <taxon>Erwinia</taxon>
    </lineage>
</organism>